<evidence type="ECO:0000256" key="4">
    <source>
        <dbReference type="SAM" id="Coils"/>
    </source>
</evidence>
<protein>
    <recommendedName>
        <fullName evidence="5">BHLH domain-containing protein</fullName>
    </recommendedName>
</protein>
<comment type="similarity">
    <text evidence="1">Belongs to the bHLH protein family.</text>
</comment>
<reference evidence="6 7" key="1">
    <citation type="submission" date="2020-08" db="EMBL/GenBank/DDBJ databases">
        <title>Plant Genome Project.</title>
        <authorList>
            <person name="Zhang R.-G."/>
        </authorList>
    </citation>
    <scope>NUCLEOTIDE SEQUENCE [LARGE SCALE GENOMIC DNA]</scope>
    <source>
        <tissue evidence="6">Rhizome</tissue>
    </source>
</reference>
<keyword evidence="7" id="KW-1185">Reference proteome</keyword>
<proteinExistence type="inferred from homology"/>
<keyword evidence="4" id="KW-0175">Coiled coil</keyword>
<keyword evidence="2" id="KW-0805">Transcription regulation</keyword>
<feature type="domain" description="BHLH" evidence="5">
    <location>
        <begin position="351"/>
        <end position="403"/>
    </location>
</feature>
<dbReference type="PROSITE" id="PS50888">
    <property type="entry name" value="BHLH"/>
    <property type="match status" value="1"/>
</dbReference>
<dbReference type="Gene3D" id="4.10.280.10">
    <property type="entry name" value="Helix-loop-helix DNA-binding domain"/>
    <property type="match status" value="1"/>
</dbReference>
<dbReference type="InterPro" id="IPR055477">
    <property type="entry name" value="DUF7049"/>
</dbReference>
<evidence type="ECO:0000256" key="1">
    <source>
        <dbReference type="ARBA" id="ARBA00005510"/>
    </source>
</evidence>
<accession>A0A8J5G873</accession>
<dbReference type="Pfam" id="PF00010">
    <property type="entry name" value="HLH"/>
    <property type="match status" value="1"/>
</dbReference>
<evidence type="ECO:0000313" key="7">
    <source>
        <dbReference type="Proteomes" id="UP000734854"/>
    </source>
</evidence>
<evidence type="ECO:0000256" key="2">
    <source>
        <dbReference type="ARBA" id="ARBA00023015"/>
    </source>
</evidence>
<dbReference type="InterPro" id="IPR011598">
    <property type="entry name" value="bHLH_dom"/>
</dbReference>
<dbReference type="Pfam" id="PF23132">
    <property type="entry name" value="DUF7049"/>
    <property type="match status" value="1"/>
</dbReference>
<dbReference type="SUPFAM" id="SSF47459">
    <property type="entry name" value="HLH, helix-loop-helix DNA-binding domain"/>
    <property type="match status" value="1"/>
</dbReference>
<sequence>MNSFFLLGAEARRRFLHIAGRFLGCTYICSWSPPAPVHLVSADGWHHEEDSGQSCSSGTSISLRLFDAYRRSLCSIYSGSISGVAFKDGPAYIQLTDVEILNLASNHSQRQFYQEAEIKIAVFMGCIHGEIELGFRTPPNPKSGFRRSGIVLTKYWSYHVVPTLSAASYKFLSYDLQANLQWGIQQLLSEEFIQQSLGSDFEGISQPQLGDLEIMASERDQLCSFSSLLRSLSVGSPDTSPRLLAQQSPPFILQSFNFVAPRTEEDEAMERALLALNISFPLILNQQHIGIQMGAFRPYYNNPFTPEEYLKPNRLHGQRMIKKGLHMLRRISMMKLQLEAARAQEYQQPMSNQSQHVISERKRRQKLNDHFNTLKMLLPPELMIKKKDKLTVLINVTNYLNLLKDQIKELEERNSALEMQVQVPKEDQVDMSIGYSNERVKVQVNRASESTSETQQIDLRVVVKEDCDMIDWFIRVLECLKEMRGMMLISMETRKVSSENNRFGIASFRLQVQVSSLDLIDVI</sequence>
<dbReference type="InterPro" id="IPR044658">
    <property type="entry name" value="bHLH92/bHLH041-like"/>
</dbReference>
<evidence type="ECO:0000256" key="3">
    <source>
        <dbReference type="ARBA" id="ARBA00023163"/>
    </source>
</evidence>
<dbReference type="EMBL" id="JACMSC010000011">
    <property type="protein sequence ID" value="KAG6501890.1"/>
    <property type="molecule type" value="Genomic_DNA"/>
</dbReference>
<gene>
    <name evidence="6" type="ORF">ZIOFF_041774</name>
</gene>
<comment type="caution">
    <text evidence="6">The sequence shown here is derived from an EMBL/GenBank/DDBJ whole genome shotgun (WGS) entry which is preliminary data.</text>
</comment>
<dbReference type="PANTHER" id="PTHR46665:SF1">
    <property type="entry name" value="SPERMATOGENESIS- AND OOGENESIS-SPECIFIC BASIC HELIX-LOOP-HELIX-CONTAINING PROTEIN 1"/>
    <property type="match status" value="1"/>
</dbReference>
<dbReference type="Pfam" id="PF23133">
    <property type="entry name" value="DUF7050"/>
    <property type="match status" value="1"/>
</dbReference>
<dbReference type="InterPro" id="IPR036638">
    <property type="entry name" value="HLH_DNA-bd_sf"/>
</dbReference>
<dbReference type="AlphaFoldDB" id="A0A8J5G873"/>
<keyword evidence="3" id="KW-0804">Transcription</keyword>
<dbReference type="Proteomes" id="UP000734854">
    <property type="component" value="Unassembled WGS sequence"/>
</dbReference>
<dbReference type="GO" id="GO:0046983">
    <property type="term" value="F:protein dimerization activity"/>
    <property type="evidence" value="ECO:0007669"/>
    <property type="project" value="InterPro"/>
</dbReference>
<evidence type="ECO:0000313" key="6">
    <source>
        <dbReference type="EMBL" id="KAG6501890.1"/>
    </source>
</evidence>
<feature type="coiled-coil region" evidence="4">
    <location>
        <begin position="393"/>
        <end position="420"/>
    </location>
</feature>
<dbReference type="PANTHER" id="PTHR46665">
    <property type="entry name" value="TRANSCRIPTION FACTOR BHLH041-RELATED-RELATED"/>
    <property type="match status" value="1"/>
</dbReference>
<dbReference type="InterPro" id="IPR055478">
    <property type="entry name" value="DUF7050"/>
</dbReference>
<name>A0A8J5G873_ZINOF</name>
<evidence type="ECO:0000259" key="5">
    <source>
        <dbReference type="PROSITE" id="PS50888"/>
    </source>
</evidence>
<dbReference type="SMART" id="SM00353">
    <property type="entry name" value="HLH"/>
    <property type="match status" value="1"/>
</dbReference>
<organism evidence="6 7">
    <name type="scientific">Zingiber officinale</name>
    <name type="common">Ginger</name>
    <name type="synonym">Amomum zingiber</name>
    <dbReference type="NCBI Taxonomy" id="94328"/>
    <lineage>
        <taxon>Eukaryota</taxon>
        <taxon>Viridiplantae</taxon>
        <taxon>Streptophyta</taxon>
        <taxon>Embryophyta</taxon>
        <taxon>Tracheophyta</taxon>
        <taxon>Spermatophyta</taxon>
        <taxon>Magnoliopsida</taxon>
        <taxon>Liliopsida</taxon>
        <taxon>Zingiberales</taxon>
        <taxon>Zingiberaceae</taxon>
        <taxon>Zingiber</taxon>
    </lineage>
</organism>